<dbReference type="AlphaFoldDB" id="A0A7J6V4K8"/>
<dbReference type="OrthoDB" id="2342932at2759"/>
<dbReference type="EMBL" id="JABWDY010038485">
    <property type="protein sequence ID" value="KAF5179661.1"/>
    <property type="molecule type" value="Genomic_DNA"/>
</dbReference>
<dbReference type="PANTHER" id="PTHR11165">
    <property type="entry name" value="SKP1"/>
    <property type="match status" value="1"/>
</dbReference>
<dbReference type="InterPro" id="IPR016072">
    <property type="entry name" value="Skp1_comp_dimer"/>
</dbReference>
<accession>A0A7J6V4K8</accession>
<dbReference type="Pfam" id="PF03931">
    <property type="entry name" value="Skp1_POZ"/>
    <property type="match status" value="1"/>
</dbReference>
<evidence type="ECO:0000259" key="2">
    <source>
        <dbReference type="Pfam" id="PF01466"/>
    </source>
</evidence>
<reference evidence="4 5" key="1">
    <citation type="submission" date="2020-06" db="EMBL/GenBank/DDBJ databases">
        <title>Transcriptomic and genomic resources for Thalictrum thalictroides and T. hernandezii: Facilitating candidate gene discovery in an emerging model plant lineage.</title>
        <authorList>
            <person name="Arias T."/>
            <person name="Riano-Pachon D.M."/>
            <person name="Di Stilio V.S."/>
        </authorList>
    </citation>
    <scope>NUCLEOTIDE SEQUENCE [LARGE SCALE GENOMIC DNA]</scope>
    <source>
        <strain evidence="5">cv. WT478/WT964</strain>
        <tissue evidence="4">Leaves</tissue>
    </source>
</reference>
<dbReference type="InterPro" id="IPR036296">
    <property type="entry name" value="SKP1-like_dim_sf"/>
</dbReference>
<dbReference type="Proteomes" id="UP000554482">
    <property type="component" value="Unassembled WGS sequence"/>
</dbReference>
<organism evidence="4 5">
    <name type="scientific">Thalictrum thalictroides</name>
    <name type="common">Rue-anemone</name>
    <name type="synonym">Anemone thalictroides</name>
    <dbReference type="NCBI Taxonomy" id="46969"/>
    <lineage>
        <taxon>Eukaryota</taxon>
        <taxon>Viridiplantae</taxon>
        <taxon>Streptophyta</taxon>
        <taxon>Embryophyta</taxon>
        <taxon>Tracheophyta</taxon>
        <taxon>Spermatophyta</taxon>
        <taxon>Magnoliopsida</taxon>
        <taxon>Ranunculales</taxon>
        <taxon>Ranunculaceae</taxon>
        <taxon>Thalictroideae</taxon>
        <taxon>Thalictrum</taxon>
    </lineage>
</organism>
<dbReference type="InterPro" id="IPR011333">
    <property type="entry name" value="SKP1/BTB/POZ_sf"/>
</dbReference>
<evidence type="ECO:0000313" key="4">
    <source>
        <dbReference type="EMBL" id="KAF5179661.1"/>
    </source>
</evidence>
<dbReference type="SUPFAM" id="SSF54695">
    <property type="entry name" value="POZ domain"/>
    <property type="match status" value="1"/>
</dbReference>
<evidence type="ECO:0000313" key="5">
    <source>
        <dbReference type="Proteomes" id="UP000554482"/>
    </source>
</evidence>
<name>A0A7J6V4K8_THATH</name>
<feature type="domain" description="SKP1 component dimerisation" evidence="2">
    <location>
        <begin position="46"/>
        <end position="83"/>
    </location>
</feature>
<gene>
    <name evidence="4" type="ORF">FRX31_030743</name>
</gene>
<keyword evidence="5" id="KW-1185">Reference proteome</keyword>
<protein>
    <recommendedName>
        <fullName evidence="6">Skp1-like protein</fullName>
    </recommendedName>
</protein>
<dbReference type="Gene3D" id="3.30.710.10">
    <property type="entry name" value="Potassium Channel Kv1.1, Chain A"/>
    <property type="match status" value="2"/>
</dbReference>
<evidence type="ECO:0008006" key="6">
    <source>
        <dbReference type="Google" id="ProtNLM"/>
    </source>
</evidence>
<dbReference type="InterPro" id="IPR016073">
    <property type="entry name" value="Skp1_comp_POZ"/>
</dbReference>
<dbReference type="Pfam" id="PF01466">
    <property type="entry name" value="Skp1"/>
    <property type="match status" value="1"/>
</dbReference>
<comment type="pathway">
    <text evidence="1">Protein modification; protein ubiquitination.</text>
</comment>
<dbReference type="GO" id="GO:0006511">
    <property type="term" value="P:ubiquitin-dependent protein catabolic process"/>
    <property type="evidence" value="ECO:0007669"/>
    <property type="project" value="InterPro"/>
</dbReference>
<comment type="caution">
    <text evidence="4">The sequence shown here is derived from an EMBL/GenBank/DDBJ whole genome shotgun (WGS) entry which is preliminary data.</text>
</comment>
<sequence length="86" mass="10010">MLQSETIKIMLEDGCTDGEIPLRDISGNILEMVLKYCNKHVGDKRKVGEMMKGKNVEQVREMFGIVNDFTAEEEAELRDEDRWFQK</sequence>
<dbReference type="InterPro" id="IPR016897">
    <property type="entry name" value="SKP1"/>
</dbReference>
<evidence type="ECO:0000259" key="3">
    <source>
        <dbReference type="Pfam" id="PF03931"/>
    </source>
</evidence>
<dbReference type="SUPFAM" id="SSF81382">
    <property type="entry name" value="Skp1 dimerisation domain-like"/>
    <property type="match status" value="1"/>
</dbReference>
<feature type="domain" description="SKP1 component POZ" evidence="3">
    <location>
        <begin position="3"/>
        <end position="41"/>
    </location>
</feature>
<proteinExistence type="predicted"/>
<evidence type="ECO:0000256" key="1">
    <source>
        <dbReference type="ARBA" id="ARBA00004906"/>
    </source>
</evidence>